<accession>A0A0B0NL74</accession>
<protein>
    <submittedName>
        <fullName evidence="1">Uncharacterized protein</fullName>
    </submittedName>
</protein>
<evidence type="ECO:0000313" key="1">
    <source>
        <dbReference type="EMBL" id="KHG13605.1"/>
    </source>
</evidence>
<gene>
    <name evidence="1" type="ORF">F383_17226</name>
</gene>
<dbReference type="EMBL" id="KN399966">
    <property type="protein sequence ID" value="KHG13605.1"/>
    <property type="molecule type" value="Genomic_DNA"/>
</dbReference>
<dbReference type="Proteomes" id="UP000032142">
    <property type="component" value="Unassembled WGS sequence"/>
</dbReference>
<name>A0A0B0NL74_GOSAR</name>
<organism evidence="1 2">
    <name type="scientific">Gossypium arboreum</name>
    <name type="common">Tree cotton</name>
    <name type="synonym">Gossypium nanking</name>
    <dbReference type="NCBI Taxonomy" id="29729"/>
    <lineage>
        <taxon>Eukaryota</taxon>
        <taxon>Viridiplantae</taxon>
        <taxon>Streptophyta</taxon>
        <taxon>Embryophyta</taxon>
        <taxon>Tracheophyta</taxon>
        <taxon>Spermatophyta</taxon>
        <taxon>Magnoliopsida</taxon>
        <taxon>eudicotyledons</taxon>
        <taxon>Gunneridae</taxon>
        <taxon>Pentapetalae</taxon>
        <taxon>rosids</taxon>
        <taxon>malvids</taxon>
        <taxon>Malvales</taxon>
        <taxon>Malvaceae</taxon>
        <taxon>Malvoideae</taxon>
        <taxon>Gossypium</taxon>
    </lineage>
</organism>
<evidence type="ECO:0000313" key="2">
    <source>
        <dbReference type="Proteomes" id="UP000032142"/>
    </source>
</evidence>
<dbReference type="AlphaFoldDB" id="A0A0B0NL74"/>
<reference evidence="2" key="1">
    <citation type="submission" date="2014-09" db="EMBL/GenBank/DDBJ databases">
        <authorList>
            <person name="Mudge J."/>
            <person name="Ramaraj T."/>
            <person name="Lindquist I.E."/>
            <person name="Bharti A.K."/>
            <person name="Sundararajan A."/>
            <person name="Cameron C.T."/>
            <person name="Woodward J.E."/>
            <person name="May G.D."/>
            <person name="Brubaker C."/>
            <person name="Broadhvest J."/>
            <person name="Wilkins T.A."/>
        </authorList>
    </citation>
    <scope>NUCLEOTIDE SEQUENCE</scope>
    <source>
        <strain evidence="2">cv. AKA8401</strain>
    </source>
</reference>
<proteinExistence type="predicted"/>
<keyword evidence="2" id="KW-1185">Reference proteome</keyword>
<sequence length="38" mass="4548">MRRAPKKSILSKTGKNWPFFLYLLYSRYTIISKEGQLL</sequence>